<comment type="caution">
    <text evidence="2">The sequence shown here is derived from an EMBL/GenBank/DDBJ whole genome shotgun (WGS) entry which is preliminary data.</text>
</comment>
<reference evidence="2 3" key="1">
    <citation type="submission" date="2018-05" db="EMBL/GenBank/DDBJ databases">
        <title>Genomic Encyclopedia of Type Strains, Phase IV (KMG-IV): sequencing the most valuable type-strain genomes for metagenomic binning, comparative biology and taxonomic classification.</title>
        <authorList>
            <person name="Goeker M."/>
        </authorList>
    </citation>
    <scope>NUCLEOTIDE SEQUENCE [LARGE SCALE GENOMIC DNA]</scope>
    <source>
        <strain evidence="2 3">DSM 25134</strain>
    </source>
</reference>
<organism evidence="2 3">
    <name type="scientific">Aquitalea magnusonii</name>
    <dbReference type="NCBI Taxonomy" id="332411"/>
    <lineage>
        <taxon>Bacteria</taxon>
        <taxon>Pseudomonadati</taxon>
        <taxon>Pseudomonadota</taxon>
        <taxon>Betaproteobacteria</taxon>
        <taxon>Neisseriales</taxon>
        <taxon>Chromobacteriaceae</taxon>
        <taxon>Aquitalea</taxon>
    </lineage>
</organism>
<dbReference type="RefSeq" id="WP_146215890.1">
    <property type="nucleotide sequence ID" value="NZ_LNQU01000125.1"/>
</dbReference>
<keyword evidence="3" id="KW-1185">Reference proteome</keyword>
<accession>A0A318JQV0</accession>
<evidence type="ECO:0000313" key="2">
    <source>
        <dbReference type="EMBL" id="PXX51163.1"/>
    </source>
</evidence>
<gene>
    <name evidence="2" type="ORF">DFR38_101224</name>
</gene>
<feature type="transmembrane region" description="Helical" evidence="1">
    <location>
        <begin position="60"/>
        <end position="78"/>
    </location>
</feature>
<evidence type="ECO:0000313" key="3">
    <source>
        <dbReference type="Proteomes" id="UP000248395"/>
    </source>
</evidence>
<dbReference type="EMBL" id="QJKC01000001">
    <property type="protein sequence ID" value="PXX51163.1"/>
    <property type="molecule type" value="Genomic_DNA"/>
</dbReference>
<sequence length="120" mass="13452">MHILLSDHGTLRKVRFSRPSLVTMLAGHVEAITRQQPLIFLQLALPTMLGLFLARALGDSILLAALAYFLPCLFWSRYSDAFYIRTLMDREWSFADSAENNRHVADALGIELMAGENGAE</sequence>
<keyword evidence="1" id="KW-0812">Transmembrane</keyword>
<evidence type="ECO:0000256" key="1">
    <source>
        <dbReference type="SAM" id="Phobius"/>
    </source>
</evidence>
<keyword evidence="1" id="KW-1133">Transmembrane helix</keyword>
<dbReference type="AlphaFoldDB" id="A0A318JQV0"/>
<proteinExistence type="predicted"/>
<keyword evidence="1" id="KW-0472">Membrane</keyword>
<name>A0A318JQV0_9NEIS</name>
<protein>
    <submittedName>
        <fullName evidence="2">Uncharacterized protein</fullName>
    </submittedName>
</protein>
<dbReference type="Proteomes" id="UP000248395">
    <property type="component" value="Unassembled WGS sequence"/>
</dbReference>